<evidence type="ECO:0008006" key="14">
    <source>
        <dbReference type="Google" id="ProtNLM"/>
    </source>
</evidence>
<dbReference type="VEuPathDB" id="FungiDB:CJI97_004265"/>
<feature type="domain" description="Trs130 NTS" evidence="10">
    <location>
        <begin position="388"/>
        <end position="609"/>
    </location>
</feature>
<feature type="domain" description="DUF7076" evidence="7">
    <location>
        <begin position="642"/>
        <end position="762"/>
    </location>
</feature>
<feature type="coiled-coil region" evidence="4">
    <location>
        <begin position="237"/>
        <end position="264"/>
    </location>
</feature>
<dbReference type="InterPro" id="IPR055504">
    <property type="entry name" value="DUF7076"/>
</dbReference>
<dbReference type="InterPro" id="IPR045126">
    <property type="entry name" value="TRAPPC10/Trs130"/>
</dbReference>
<feature type="domain" description="TRAPPC10/Trs130 C-terminal" evidence="5">
    <location>
        <begin position="1122"/>
        <end position="1268"/>
    </location>
</feature>
<dbReference type="PANTHER" id="PTHR13251:SF3">
    <property type="entry name" value="TRAFFICKING PROTEIN PARTICLE COMPLEX SUBUNIT 10"/>
    <property type="match status" value="1"/>
</dbReference>
<evidence type="ECO:0000259" key="5">
    <source>
        <dbReference type="Pfam" id="PF12584"/>
    </source>
</evidence>
<evidence type="ECO:0000256" key="4">
    <source>
        <dbReference type="SAM" id="Coils"/>
    </source>
</evidence>
<dbReference type="AlphaFoldDB" id="A0A2H0ZIB5"/>
<keyword evidence="2" id="KW-0813">Transport</keyword>
<feature type="domain" description="DUF7078" evidence="9">
    <location>
        <begin position="1019"/>
        <end position="1105"/>
    </location>
</feature>
<evidence type="ECO:0000259" key="6">
    <source>
        <dbReference type="Pfam" id="PF23036"/>
    </source>
</evidence>
<keyword evidence="3" id="KW-0333">Golgi apparatus</keyword>
<sequence length="1278" mass="145484">MFFSTLPVSRDVNTLPDQIEVLSSPSTKPRDQPFHMQLEELGLQNPISVGYYDPFSIYASVKNDLEAKFPLTNLHWKYHPLKPVKSIPVLPVKMVEEVPHRASKANQEDVHENIYLRLIFVKADNLEIYRAQVRPLIQAWLTDLVEAKKVSWAIVLFTPTSQKDKSSSLIKKSIHDKLVVDFGKNGKHQTITTQSDLEEVPLEDDELVFRIKESYSSDIEKLETYNNMATEFKNLILRTFDRRYNSYNEELDNLSETKNKNSEALIRQLYFKLKLMDIVSDMRFLDESLKLYESINEDLKLALQAAGHAFKKSDHATFESMRMQRFNTEKATLSRDLLAQFNAYISQGVPVNLQLTKFNLFLGASLLLQSLANSAPELSLSSKYISHLFQRVINFINEILESQQDSFETLEWLFSLTDHYLKLQLTKKLVERGSSEESNAINPLTGILEYMGELRLLQRFIAGRIASLKGLDPPDVGYLFEEVSLDDGNSASNSKSREVKLHNEPLRKALESQQSYDSFYEELTVAVIQDFANCGRGKTVDLLSVELAVLHYKKQDFKQAYEILLNSYEYFIENGWSFMGGLLLEIYINCLEKLDSGDHLHILDTNMKLLSTFKEEASKVSDINKYNIVKGADRRMKLLNHVYEIAPKVTELVTYPLETLFNTSLSPFIESVKNQSGVYKMDLEITNNLAIDLDLEVLALELEELSTFTPYRITFTGKDIKLSSSPKQVVSLYTSDFKQTHFKPSKLTYKPRSNLEFIQLFQDPTTDQIDGNGTVVHNKSLTNVVPEEANTANSLGISIPVPADQTDNTIYMYGDSRFLCASFRVPEKIELNASEIEIVINSGNEPVKDVRVQVQALDSGVALTEESNSFLLSLIGAHETHIQRVPYKYFGDSKVLSFAASITYSIGKEQRKHFLQDAVDTSLRISISVQDVFRADSIYSKFQIGCAHTKMPIRVTDVDFRCNENKYVVATSSCDVKDSNPHVVFGEQPAFMFYRITPHSGKVASSDTLDLTIKYSSLQKECEALIIGLHEDYFQSFELQQYSSLFIELVGLLQFELNEYALSNVIQIKNVDFFKSRFRDSIDRNVRSEKDKAELICCVDGIVKECIQVEEPKFVNQELYIPVAVPVLDILHAVEFSYTKQTQFLVGEPIEMKLTISSTFKWSEMKDCDEEVLASSSPAGKRVEAKSQKYQFVIHHEDNWLLSGLKKHAFTVQKPNSNAEFALTLIPLNVGKLPLPRVTIKPLEEGIIHRVPSTDTVHENGLETVLVVPELQSITFSF</sequence>
<dbReference type="GO" id="GO:0034498">
    <property type="term" value="P:early endosome to Golgi transport"/>
    <property type="evidence" value="ECO:0007669"/>
    <property type="project" value="TreeGrafter"/>
</dbReference>
<reference evidence="12 13" key="1">
    <citation type="journal article" date="2017" name="Clin. Infect. Dis.">
        <title>Simultaneous emergence of multidrug-resistant Candida auris on 3 continents confirmed by whole-genome sequencing and epidemiological analyses.</title>
        <authorList>
            <person name="Lockhart S.R."/>
            <person name="Etienne K.A."/>
            <person name="Vallabhaneni S."/>
            <person name="Farooqi J."/>
            <person name="Chowdhary A."/>
            <person name="Govender N.P."/>
            <person name="Colombo A.L."/>
            <person name="Calvo B."/>
            <person name="Cuomo C.A."/>
            <person name="Desjardins C.A."/>
            <person name="Berkow E.L."/>
            <person name="Castanheira M."/>
            <person name="Magobo R.E."/>
            <person name="Jabeen K."/>
            <person name="Asghar R.J."/>
            <person name="Meis J.F."/>
            <person name="Jackson B."/>
            <person name="Chiller T."/>
            <person name="Litvintseva A.P."/>
        </authorList>
    </citation>
    <scope>NUCLEOTIDE SEQUENCE [LARGE SCALE GENOMIC DNA]</scope>
    <source>
        <strain evidence="12 13">B8441</strain>
    </source>
</reference>
<dbReference type="GO" id="GO:0005829">
    <property type="term" value="C:cytosol"/>
    <property type="evidence" value="ECO:0007669"/>
    <property type="project" value="GOC"/>
</dbReference>
<dbReference type="Pfam" id="PF23036">
    <property type="entry name" value="TRAPPC10_1st"/>
    <property type="match status" value="1"/>
</dbReference>
<reference evidence="11" key="4">
    <citation type="submission" date="2024-03" db="EMBL/GenBank/DDBJ databases">
        <title>Improved genome assembly of Candida auris strain B8441 and annotation of B11205.</title>
        <authorList>
            <person name="Cauldron N.C."/>
            <person name="Shea T."/>
            <person name="Cuomo C.A."/>
        </authorList>
    </citation>
    <scope>NUCLEOTIDE SEQUENCE</scope>
    <source>
        <strain evidence="11">B8441</strain>
    </source>
</reference>
<reference evidence="12" key="2">
    <citation type="submission" date="2017-11" db="EMBL/GenBank/DDBJ databases">
        <title>Candida auris genome assembly and annotation.</title>
        <authorList>
            <person name="Munoz J.F."/>
            <person name="Gade L.G."/>
            <person name="Chow N.A."/>
            <person name="Litvintseva A.P."/>
            <person name="Loparev V.N."/>
            <person name="Cuomo C.A."/>
        </authorList>
    </citation>
    <scope>NUCLEOTIDE SEQUENCE</scope>
    <source>
        <strain evidence="12">B8441</strain>
    </source>
</reference>
<dbReference type="InterPro" id="IPR056916">
    <property type="entry name" value="NTS_TR130"/>
</dbReference>
<proteinExistence type="predicted"/>
<dbReference type="EMBL" id="PEKT03000006">
    <property type="protein sequence ID" value="KAK8438605.1"/>
    <property type="molecule type" value="Genomic_DNA"/>
</dbReference>
<accession>A0A2H0ZIB5</accession>
<dbReference type="VEuPathDB" id="FungiDB:CJI96_0005229"/>
<keyword evidence="13" id="KW-1185">Reference proteome</keyword>
<dbReference type="Proteomes" id="UP000230249">
    <property type="component" value="Unassembled WGS sequence"/>
</dbReference>
<feature type="domain" description="TRAPPC10/Trs130 N-terminal" evidence="6">
    <location>
        <begin position="47"/>
        <end position="307"/>
    </location>
</feature>
<evidence type="ECO:0000313" key="11">
    <source>
        <dbReference type="EMBL" id="KAK8438605.1"/>
    </source>
</evidence>
<dbReference type="InterPro" id="IPR055506">
    <property type="entry name" value="DUF7078"/>
</dbReference>
<dbReference type="EMBL" id="PEKT02000008">
    <property type="protein sequence ID" value="PIS50385.1"/>
    <property type="molecule type" value="Genomic_DNA"/>
</dbReference>
<evidence type="ECO:0000256" key="1">
    <source>
        <dbReference type="ARBA" id="ARBA00004555"/>
    </source>
</evidence>
<evidence type="ECO:0000259" key="7">
    <source>
        <dbReference type="Pfam" id="PF23273"/>
    </source>
</evidence>
<dbReference type="Pfam" id="PF23285">
    <property type="entry name" value="DUF7078"/>
    <property type="match status" value="1"/>
</dbReference>
<evidence type="ECO:0000313" key="12">
    <source>
        <dbReference type="EMBL" id="PIS50385.1"/>
    </source>
</evidence>
<dbReference type="VEuPathDB" id="FungiDB:B9J08_004201"/>
<name>A0A2H0ZIB5_CANAR</name>
<evidence type="ECO:0000259" key="10">
    <source>
        <dbReference type="Pfam" id="PF24967"/>
    </source>
</evidence>
<organism evidence="12">
    <name type="scientific">Candidozyma auris</name>
    <name type="common">Yeast</name>
    <name type="synonym">Candida auris</name>
    <dbReference type="NCBI Taxonomy" id="498019"/>
    <lineage>
        <taxon>Eukaryota</taxon>
        <taxon>Fungi</taxon>
        <taxon>Dikarya</taxon>
        <taxon>Ascomycota</taxon>
        <taxon>Saccharomycotina</taxon>
        <taxon>Pichiomycetes</taxon>
        <taxon>Metschnikowiaceae</taxon>
        <taxon>Candidozyma</taxon>
    </lineage>
</organism>
<dbReference type="Pfam" id="PF24967">
    <property type="entry name" value="NTS_TR130"/>
    <property type="match status" value="1"/>
</dbReference>
<dbReference type="InterPro" id="IPR055505">
    <property type="entry name" value="DUF7077"/>
</dbReference>
<dbReference type="VEuPathDB" id="FungiDB:CJJ09_005218"/>
<dbReference type="VEuPathDB" id="FungiDB:CJJ07_004338"/>
<feature type="domain" description="DUF7077" evidence="8">
    <location>
        <begin position="819"/>
        <end position="920"/>
    </location>
</feature>
<dbReference type="VEuPathDB" id="FungiDB:CJJ09_005219"/>
<keyword evidence="4" id="KW-0175">Coiled coil</keyword>
<dbReference type="PANTHER" id="PTHR13251">
    <property type="entry name" value="EPILEPSY HOLOPROSENCEPHALY CANDIDATE 1/TMEM1"/>
    <property type="match status" value="1"/>
</dbReference>
<dbReference type="STRING" id="498019.A0A2H0ZIB5"/>
<dbReference type="VEuPathDB" id="FungiDB:QG37_05020"/>
<gene>
    <name evidence="12" type="ORF">B9J08_004201</name>
    <name evidence="11" type="ORF">B9J08_04955</name>
</gene>
<dbReference type="InterPro" id="IPR056913">
    <property type="entry name" value="TRAPPC10/Trs130_N"/>
</dbReference>
<dbReference type="GO" id="GO:1990071">
    <property type="term" value="C:TRAPPII protein complex"/>
    <property type="evidence" value="ECO:0007669"/>
    <property type="project" value="InterPro"/>
</dbReference>
<comment type="subcellular location">
    <subcellularLocation>
        <location evidence="1">Golgi apparatus</location>
    </subcellularLocation>
</comment>
<evidence type="ECO:0000256" key="3">
    <source>
        <dbReference type="ARBA" id="ARBA00023034"/>
    </source>
</evidence>
<dbReference type="OMA" id="YEIHANP"/>
<dbReference type="Pfam" id="PF23273">
    <property type="entry name" value="DUF7076"/>
    <property type="match status" value="1"/>
</dbReference>
<protein>
    <recommendedName>
        <fullName evidence="14">Trafficking protein particle complex subunit 11 domain-containing protein</fullName>
    </recommendedName>
</protein>
<dbReference type="InterPro" id="IPR022233">
    <property type="entry name" value="TRAPPC10/Trs130_C"/>
</dbReference>
<dbReference type="Pfam" id="PF23274">
    <property type="entry name" value="DUF7077"/>
    <property type="match status" value="1"/>
</dbReference>
<dbReference type="GO" id="GO:0006891">
    <property type="term" value="P:intra-Golgi vesicle-mediated transport"/>
    <property type="evidence" value="ECO:0007669"/>
    <property type="project" value="TreeGrafter"/>
</dbReference>
<evidence type="ECO:0000256" key="2">
    <source>
        <dbReference type="ARBA" id="ARBA00022448"/>
    </source>
</evidence>
<evidence type="ECO:0000259" key="9">
    <source>
        <dbReference type="Pfam" id="PF23285"/>
    </source>
</evidence>
<evidence type="ECO:0000313" key="13">
    <source>
        <dbReference type="Proteomes" id="UP000230249"/>
    </source>
</evidence>
<dbReference type="Pfam" id="PF12584">
    <property type="entry name" value="TRAPPC10"/>
    <property type="match status" value="1"/>
</dbReference>
<evidence type="ECO:0000259" key="8">
    <source>
        <dbReference type="Pfam" id="PF23274"/>
    </source>
</evidence>
<reference evidence="11 13" key="3">
    <citation type="journal article" date="2018" name="Nat. Commun.">
        <title>Genomic insights into multidrug-resistance, mating and virulence in Candida auris and related emerging species.</title>
        <authorList>
            <person name="Munoz J.F."/>
            <person name="Gade L."/>
            <person name="Chow N.A."/>
            <person name="Loparev V.N."/>
            <person name="Juieng P."/>
            <person name="Berkow E.L."/>
            <person name="Farrer R.A."/>
            <person name="Litvintseva A.P."/>
            <person name="Cuomo C.A."/>
        </authorList>
    </citation>
    <scope>GENOME REANNOTATION</scope>
    <source>
        <strain evidence="11 13">B8441</strain>
    </source>
</reference>
<comment type="caution">
    <text evidence="12">The sequence shown here is derived from an EMBL/GenBank/DDBJ whole genome shotgun (WGS) entry which is preliminary data.</text>
</comment>